<dbReference type="RefSeq" id="WP_185129953.1">
    <property type="nucleotide sequence ID" value="NZ_JACJVO010000018.1"/>
</dbReference>
<dbReference type="Pfam" id="PF00395">
    <property type="entry name" value="SLH"/>
    <property type="match status" value="3"/>
</dbReference>
<gene>
    <name evidence="4" type="ORF">H7C18_15315</name>
</gene>
<evidence type="ECO:0000256" key="2">
    <source>
        <dbReference type="SAM" id="SignalP"/>
    </source>
</evidence>
<dbReference type="Gene3D" id="2.60.40.1220">
    <property type="match status" value="4"/>
</dbReference>
<dbReference type="PROSITE" id="PS51272">
    <property type="entry name" value="SLH"/>
    <property type="match status" value="3"/>
</dbReference>
<dbReference type="InterPro" id="IPR001119">
    <property type="entry name" value="SLH_dom"/>
</dbReference>
<dbReference type="EMBL" id="JACJVO010000018">
    <property type="protein sequence ID" value="MBB6732288.1"/>
    <property type="molecule type" value="Genomic_DNA"/>
</dbReference>
<feature type="signal peptide" evidence="2">
    <location>
        <begin position="1"/>
        <end position="27"/>
    </location>
</feature>
<dbReference type="PANTHER" id="PTHR43308:SF5">
    <property type="entry name" value="S-LAYER PROTEIN _ PEPTIDOGLYCAN ENDO-BETA-N-ACETYLGLUCOSAMINIDASE"/>
    <property type="match status" value="1"/>
</dbReference>
<feature type="domain" description="SLH" evidence="3">
    <location>
        <begin position="1038"/>
        <end position="1098"/>
    </location>
</feature>
<dbReference type="Pfam" id="PF13205">
    <property type="entry name" value="Big_5"/>
    <property type="match status" value="3"/>
</dbReference>
<evidence type="ECO:0000313" key="5">
    <source>
        <dbReference type="Proteomes" id="UP000564644"/>
    </source>
</evidence>
<reference evidence="4 5" key="1">
    <citation type="submission" date="2020-08" db="EMBL/GenBank/DDBJ databases">
        <title>Cohnella phylogeny.</title>
        <authorList>
            <person name="Dunlap C."/>
        </authorList>
    </citation>
    <scope>NUCLEOTIDE SEQUENCE [LARGE SCALE GENOMIC DNA]</scope>
    <source>
        <strain evidence="4 5">CBP 2801</strain>
    </source>
</reference>
<evidence type="ECO:0000256" key="1">
    <source>
        <dbReference type="ARBA" id="ARBA00022729"/>
    </source>
</evidence>
<dbReference type="AlphaFoldDB" id="A0A7X0SR00"/>
<keyword evidence="5" id="KW-1185">Reference proteome</keyword>
<dbReference type="InterPro" id="IPR014755">
    <property type="entry name" value="Cu-Rt/internalin_Ig-like"/>
</dbReference>
<dbReference type="NCBIfam" id="TIGR02059">
    <property type="entry name" value="swm_rep_I"/>
    <property type="match status" value="4"/>
</dbReference>
<feature type="domain" description="SLH" evidence="3">
    <location>
        <begin position="1166"/>
        <end position="1227"/>
    </location>
</feature>
<feature type="chain" id="PRO_5038975339" evidence="2">
    <location>
        <begin position="28"/>
        <end position="1227"/>
    </location>
</feature>
<comment type="caution">
    <text evidence="4">The sequence shown here is derived from an EMBL/GenBank/DDBJ whole genome shotgun (WGS) entry which is preliminary data.</text>
</comment>
<proteinExistence type="predicted"/>
<name>A0A7X0SR00_9BACL</name>
<dbReference type="InterPro" id="IPR032812">
    <property type="entry name" value="SbsA_Ig"/>
</dbReference>
<accession>A0A7X0SR00</accession>
<keyword evidence="1 2" id="KW-0732">Signal</keyword>
<dbReference type="Pfam" id="PF13753">
    <property type="entry name" value="SWM_repeat"/>
    <property type="match status" value="4"/>
</dbReference>
<dbReference type="PANTHER" id="PTHR43308">
    <property type="entry name" value="OUTER MEMBRANE PROTEIN ALPHA-RELATED"/>
    <property type="match status" value="1"/>
</dbReference>
<feature type="domain" description="SLH" evidence="3">
    <location>
        <begin position="1099"/>
        <end position="1162"/>
    </location>
</feature>
<dbReference type="InterPro" id="IPR011801">
    <property type="entry name" value="Swm_rep_I_cyn"/>
</dbReference>
<dbReference type="InterPro" id="IPR028059">
    <property type="entry name" value="SWM_rpt"/>
</dbReference>
<dbReference type="InterPro" id="IPR051465">
    <property type="entry name" value="Cell_Envelope_Struct_Comp"/>
</dbReference>
<sequence>MRRFRFYAMTLVAALFLQGIAAAGAFAASADAPILIAAAGSGPTVQTLYPADNAVSVPMNAKLVMQFSEAVTPGSGTITIKNSSTFATAASYDVNSSNIQVSASGTFVTITVEANKLQTGTGYYVQVSPGAFKGPSGDYAGITDALSWNFQTAYSDMSAPSAISFTPSNNTTVADLSSSLVVKFNESVLPGSGSIQIRDLSAGTTYDSIPANSAQVTGVGTDTITIRPYKSLKANLIYAINIDKTAFTDMSGNAYAGIDSTNTTTWRFTTTTDSTPPDLLETTPTSGANYVSLNGVLKMRFSEPVQIKAGAKGTAIPTTGSTGNVNLILGPDNASIPDPNVVTLTPSSAFTGKLSYVVHIPADAITDAAGNFFPGILNDYRWTFQTIGSDTSAPSLSSATMDGAVILLTYNEPLDETSIPYASNFYVTVNDVPRQVNAVSVSGSQVRLTMQSGVAVGQTVKLSYTVGDAPLRDLSANSAAGFTNKAVSNTTTTTLPKPDSGSVSGNTLTLVFNKTLQSVSSYASSQFSVKVNGSAVSINGISVSGTNVILMLSSSVSTGQIVSVSYTPGWYPVQDTSGNAVAAFADFYLQNASDTTPPTVSSASVSGNNVSLNYNEGLNASLVPLRSSFSVLVNGVSNQVTAVSVTNNTVKLTLTSAVSSANIVLVTYIPGSPAITDLAGNAAAGFSNYQVVSGSTTGATLSSASVNGSVLTLAYSANLNASSVPNPLQFVVNADGSYVSVSKVSISGSNVTLTLGSAIKGGQTVLLTYYNSGTPLMDANNQTMAGINNMSVLNQSSTVDNLPSYAGTDGEGGLQLDASAATKASGTTPSGQIANRYILNSDKFIQAFASLKSNASQLTNQQVTFAVPASENGALVSIPVSSIVQAASMISNASFRLEYGGTSYSIPLSAINFTQELALAGWSPDSTSLYLAIEKTSDSQLTGAISSAGGSLMATPAAFAASLSAGGSEREIQNFNQYAVGSFVLSAGSASASELLVVRYDSDYGDLTYVPTKTETQNGELNVRFMGKGNGSFAVVRKDKQVYSDMANHWAKNDVAALGAKFIVTTPTPTTFAPSRNITRMEFAEFIARGLGLTGDKSAATRFPDVSSGSAGAGYIGAVSEAGIVQGDEKGRFNPNASITREEMATMMMRAMTYAGTQPTASAAVLSKYSDRGKIGSWASSAVAANVQAGIMNGVSDTQFQPKANATRAEAAAMVKRFLEYADLFEG</sequence>
<evidence type="ECO:0000259" key="3">
    <source>
        <dbReference type="PROSITE" id="PS51272"/>
    </source>
</evidence>
<dbReference type="Proteomes" id="UP000564644">
    <property type="component" value="Unassembled WGS sequence"/>
</dbReference>
<organism evidence="4 5">
    <name type="scientific">Cohnella zeiphila</name>
    <dbReference type="NCBI Taxonomy" id="2761120"/>
    <lineage>
        <taxon>Bacteria</taxon>
        <taxon>Bacillati</taxon>
        <taxon>Bacillota</taxon>
        <taxon>Bacilli</taxon>
        <taxon>Bacillales</taxon>
        <taxon>Paenibacillaceae</taxon>
        <taxon>Cohnella</taxon>
    </lineage>
</organism>
<evidence type="ECO:0000313" key="4">
    <source>
        <dbReference type="EMBL" id="MBB6732288.1"/>
    </source>
</evidence>
<protein>
    <submittedName>
        <fullName evidence="4">Ig-like domain-containing protein</fullName>
    </submittedName>
</protein>